<proteinExistence type="predicted"/>
<accession>E3M9M1</accession>
<dbReference type="PANTHER" id="PTHR21704">
    <property type="entry name" value="NIPPED-B-LIKE PROTEIN DELANGIN SCC2-RELATED"/>
    <property type="match status" value="1"/>
</dbReference>
<dbReference type="GO" id="GO:0010468">
    <property type="term" value="P:regulation of gene expression"/>
    <property type="evidence" value="ECO:0007669"/>
    <property type="project" value="InterPro"/>
</dbReference>
<evidence type="ECO:0000313" key="2">
    <source>
        <dbReference type="Proteomes" id="UP000008281"/>
    </source>
</evidence>
<protein>
    <submittedName>
        <fullName evidence="1">Uncharacterized protein</fullName>
    </submittedName>
</protein>
<keyword evidence="2" id="KW-1185">Reference proteome</keyword>
<dbReference type="GO" id="GO:0061775">
    <property type="term" value="F:cohesin loader activity"/>
    <property type="evidence" value="ECO:0007669"/>
    <property type="project" value="InterPro"/>
</dbReference>
<sequence>MFYTVLQKTPAVQLLAVLAKSDSMTDTFVHSIGSNSLTPFFVENVQSLKIAASKVMNAFLNGFLAKCSQKGNKMDGEEDYRILFSNFLQELLVAINSSEWPASEMILSALGLLLVENFSLRFSAAYRNFCVSRY</sequence>
<dbReference type="STRING" id="31234.E3M9M1"/>
<dbReference type="HOGENOM" id="CLU_1898161_0_0_1"/>
<dbReference type="Proteomes" id="UP000008281">
    <property type="component" value="Unassembled WGS sequence"/>
</dbReference>
<dbReference type="GO" id="GO:0090694">
    <property type="term" value="C:Scc2-Scc4 cohesin loading complex"/>
    <property type="evidence" value="ECO:0007669"/>
    <property type="project" value="TreeGrafter"/>
</dbReference>
<dbReference type="PANTHER" id="PTHR21704:SF18">
    <property type="entry name" value="NIPPED-B-LIKE PROTEIN"/>
    <property type="match status" value="1"/>
</dbReference>
<organism evidence="2">
    <name type="scientific">Caenorhabditis remanei</name>
    <name type="common">Caenorhabditis vulgaris</name>
    <dbReference type="NCBI Taxonomy" id="31234"/>
    <lineage>
        <taxon>Eukaryota</taxon>
        <taxon>Metazoa</taxon>
        <taxon>Ecdysozoa</taxon>
        <taxon>Nematoda</taxon>
        <taxon>Chromadorea</taxon>
        <taxon>Rhabditida</taxon>
        <taxon>Rhabditina</taxon>
        <taxon>Rhabditomorpha</taxon>
        <taxon>Rhabditoidea</taxon>
        <taxon>Rhabditidae</taxon>
        <taxon>Peloderinae</taxon>
        <taxon>Caenorhabditis</taxon>
    </lineage>
</organism>
<dbReference type="GO" id="GO:1990414">
    <property type="term" value="P:replication-born double-strand break repair via sister chromatid exchange"/>
    <property type="evidence" value="ECO:0007669"/>
    <property type="project" value="TreeGrafter"/>
</dbReference>
<evidence type="ECO:0000313" key="1">
    <source>
        <dbReference type="EMBL" id="EFO96296.1"/>
    </source>
</evidence>
<dbReference type="EMBL" id="DS268430">
    <property type="protein sequence ID" value="EFO96296.1"/>
    <property type="molecule type" value="Genomic_DNA"/>
</dbReference>
<dbReference type="GO" id="GO:0003682">
    <property type="term" value="F:chromatin binding"/>
    <property type="evidence" value="ECO:0007669"/>
    <property type="project" value="TreeGrafter"/>
</dbReference>
<gene>
    <name evidence="1" type="ORF">CRE_14693</name>
</gene>
<dbReference type="eggNOG" id="KOG1020">
    <property type="taxonomic scope" value="Eukaryota"/>
</dbReference>
<name>E3M9M1_CAERE</name>
<dbReference type="GO" id="GO:0034087">
    <property type="term" value="P:establishment of mitotic sister chromatid cohesion"/>
    <property type="evidence" value="ECO:0007669"/>
    <property type="project" value="TreeGrafter"/>
</dbReference>
<dbReference type="AlphaFoldDB" id="E3M9M1"/>
<reference evidence="1" key="1">
    <citation type="submission" date="2007-07" db="EMBL/GenBank/DDBJ databases">
        <title>PCAP assembly of the Caenorhabditis remanei genome.</title>
        <authorList>
            <consortium name="The Caenorhabditis remanei Sequencing Consortium"/>
            <person name="Wilson R.K."/>
        </authorList>
    </citation>
    <scope>NUCLEOTIDE SEQUENCE [LARGE SCALE GENOMIC DNA]</scope>
    <source>
        <strain evidence="1">PB4641</strain>
    </source>
</reference>
<dbReference type="InParanoid" id="E3M9M1"/>
<dbReference type="GO" id="GO:0071169">
    <property type="term" value="P:establishment of protein localization to chromatin"/>
    <property type="evidence" value="ECO:0007669"/>
    <property type="project" value="TreeGrafter"/>
</dbReference>
<dbReference type="OrthoDB" id="418242at2759"/>
<dbReference type="InterPro" id="IPR033031">
    <property type="entry name" value="Scc2/Nipped-B"/>
</dbReference>
<dbReference type="GO" id="GO:0140588">
    <property type="term" value="P:chromatin looping"/>
    <property type="evidence" value="ECO:0007669"/>
    <property type="project" value="InterPro"/>
</dbReference>